<name>A0A7R9LAJ7_9ACAR</name>
<feature type="domain" description="C2H2-type" evidence="7">
    <location>
        <begin position="240"/>
        <end position="269"/>
    </location>
</feature>
<dbReference type="PANTHER" id="PTHR19818:SF139">
    <property type="entry name" value="PAIR-RULE PROTEIN ODD-PAIRED"/>
    <property type="match status" value="1"/>
</dbReference>
<keyword evidence="3 5" id="KW-0863">Zinc-finger</keyword>
<accession>A0A7R9LAJ7</accession>
<dbReference type="EMBL" id="CAJPIZ010019281">
    <property type="protein sequence ID" value="CAG2116877.1"/>
    <property type="molecule type" value="Genomic_DNA"/>
</dbReference>
<dbReference type="AlphaFoldDB" id="A0A7R9LAJ7"/>
<reference evidence="8" key="1">
    <citation type="submission" date="2020-11" db="EMBL/GenBank/DDBJ databases">
        <authorList>
            <person name="Tran Van P."/>
        </authorList>
    </citation>
    <scope>NUCLEOTIDE SEQUENCE</scope>
</reference>
<proteinExistence type="predicted"/>
<evidence type="ECO:0000256" key="1">
    <source>
        <dbReference type="ARBA" id="ARBA00022723"/>
    </source>
</evidence>
<feature type="domain" description="C2H2-type" evidence="7">
    <location>
        <begin position="181"/>
        <end position="210"/>
    </location>
</feature>
<evidence type="ECO:0000256" key="5">
    <source>
        <dbReference type="PROSITE-ProRule" id="PRU00042"/>
    </source>
</evidence>
<feature type="compositionally biased region" description="Basic residues" evidence="6">
    <location>
        <begin position="71"/>
        <end position="81"/>
    </location>
</feature>
<sequence length="319" mass="37361">MLTTDDSVGDNTADNIDNYVNDSNTVKEMLPLMTSQVKNEYLMPEMSDDYEVAVPVVVTNSTPKLMTQSKRVTRTTNKIRAKSTQSANNDRNATDQLKCPKIGCYQSLSSQNQLDKHIVSAHPNARPYRCSYCPKAYKRSYHLKQHHNKTHADDQPMRGRISVDDERQNFSRCRLADRSGYLCDWPDCQQLIVTYDGFKSHMRIHRGDYRYACDECDKQYVNNYSLIRHQRESHNRSVDYECQYPDCHYKTSLRFRLNSHYMIHNNQKAFKCRINGCKSSFNIEYDLTRHKVRKHGLNRVQRIVSTDTNSRFMSQLPID</sequence>
<dbReference type="OrthoDB" id="5576026at2759"/>
<dbReference type="Gene3D" id="3.30.160.60">
    <property type="entry name" value="Classic Zinc Finger"/>
    <property type="match status" value="3"/>
</dbReference>
<dbReference type="GO" id="GO:0008270">
    <property type="term" value="F:zinc ion binding"/>
    <property type="evidence" value="ECO:0007669"/>
    <property type="project" value="UniProtKB-KW"/>
</dbReference>
<dbReference type="SUPFAM" id="SSF57667">
    <property type="entry name" value="beta-beta-alpha zinc fingers"/>
    <property type="match status" value="3"/>
</dbReference>
<evidence type="ECO:0000256" key="3">
    <source>
        <dbReference type="ARBA" id="ARBA00022771"/>
    </source>
</evidence>
<dbReference type="Proteomes" id="UP000759131">
    <property type="component" value="Unassembled WGS sequence"/>
</dbReference>
<dbReference type="GO" id="GO:0000981">
    <property type="term" value="F:DNA-binding transcription factor activity, RNA polymerase II-specific"/>
    <property type="evidence" value="ECO:0007669"/>
    <property type="project" value="TreeGrafter"/>
</dbReference>
<evidence type="ECO:0000313" key="9">
    <source>
        <dbReference type="Proteomes" id="UP000759131"/>
    </source>
</evidence>
<dbReference type="PROSITE" id="PS00028">
    <property type="entry name" value="ZINC_FINGER_C2H2_1"/>
    <property type="match status" value="5"/>
</dbReference>
<dbReference type="PANTHER" id="PTHR19818">
    <property type="entry name" value="ZINC FINGER PROTEIN ZIC AND GLI"/>
    <property type="match status" value="1"/>
</dbReference>
<keyword evidence="1" id="KW-0479">Metal-binding</keyword>
<gene>
    <name evidence="8" type="ORF">OSB1V03_LOCUS16832</name>
</gene>
<keyword evidence="4" id="KW-0862">Zinc</keyword>
<dbReference type="InterPro" id="IPR036236">
    <property type="entry name" value="Znf_C2H2_sf"/>
</dbReference>
<feature type="region of interest" description="Disordered" evidence="6">
    <location>
        <begin position="68"/>
        <end position="93"/>
    </location>
</feature>
<feature type="domain" description="C2H2-type" evidence="7">
    <location>
        <begin position="128"/>
        <end position="156"/>
    </location>
</feature>
<protein>
    <recommendedName>
        <fullName evidence="7">C2H2-type domain-containing protein</fullName>
    </recommendedName>
</protein>
<dbReference type="PROSITE" id="PS50157">
    <property type="entry name" value="ZINC_FINGER_C2H2_2"/>
    <property type="match status" value="6"/>
</dbReference>
<dbReference type="EMBL" id="OC873856">
    <property type="protein sequence ID" value="CAD7637044.1"/>
    <property type="molecule type" value="Genomic_DNA"/>
</dbReference>
<feature type="compositionally biased region" description="Polar residues" evidence="6">
    <location>
        <begin position="82"/>
        <end position="93"/>
    </location>
</feature>
<evidence type="ECO:0000259" key="7">
    <source>
        <dbReference type="PROSITE" id="PS50157"/>
    </source>
</evidence>
<dbReference type="SMART" id="SM00355">
    <property type="entry name" value="ZnF_C2H2"/>
    <property type="match status" value="6"/>
</dbReference>
<feature type="domain" description="C2H2-type" evidence="7">
    <location>
        <begin position="97"/>
        <end position="127"/>
    </location>
</feature>
<evidence type="ECO:0000256" key="4">
    <source>
        <dbReference type="ARBA" id="ARBA00022833"/>
    </source>
</evidence>
<dbReference type="InterPro" id="IPR050329">
    <property type="entry name" value="GLI_C2H2-zinc-finger"/>
</dbReference>
<dbReference type="GO" id="GO:0000978">
    <property type="term" value="F:RNA polymerase II cis-regulatory region sequence-specific DNA binding"/>
    <property type="evidence" value="ECO:0007669"/>
    <property type="project" value="TreeGrafter"/>
</dbReference>
<dbReference type="InterPro" id="IPR013087">
    <property type="entry name" value="Znf_C2H2_type"/>
</dbReference>
<dbReference type="GO" id="GO:0005634">
    <property type="term" value="C:nucleus"/>
    <property type="evidence" value="ECO:0007669"/>
    <property type="project" value="UniProtKB-ARBA"/>
</dbReference>
<evidence type="ECO:0000256" key="2">
    <source>
        <dbReference type="ARBA" id="ARBA00022737"/>
    </source>
</evidence>
<organism evidence="8">
    <name type="scientific">Medioppia subpectinata</name>
    <dbReference type="NCBI Taxonomy" id="1979941"/>
    <lineage>
        <taxon>Eukaryota</taxon>
        <taxon>Metazoa</taxon>
        <taxon>Ecdysozoa</taxon>
        <taxon>Arthropoda</taxon>
        <taxon>Chelicerata</taxon>
        <taxon>Arachnida</taxon>
        <taxon>Acari</taxon>
        <taxon>Acariformes</taxon>
        <taxon>Sarcoptiformes</taxon>
        <taxon>Oribatida</taxon>
        <taxon>Brachypylina</taxon>
        <taxon>Oppioidea</taxon>
        <taxon>Oppiidae</taxon>
        <taxon>Medioppia</taxon>
    </lineage>
</organism>
<dbReference type="GO" id="GO:0045944">
    <property type="term" value="P:positive regulation of transcription by RNA polymerase II"/>
    <property type="evidence" value="ECO:0007669"/>
    <property type="project" value="UniProtKB-ARBA"/>
</dbReference>
<evidence type="ECO:0000256" key="6">
    <source>
        <dbReference type="SAM" id="MobiDB-lite"/>
    </source>
</evidence>
<dbReference type="Pfam" id="PF00096">
    <property type="entry name" value="zf-C2H2"/>
    <property type="match status" value="2"/>
</dbReference>
<evidence type="ECO:0000313" key="8">
    <source>
        <dbReference type="EMBL" id="CAD7637044.1"/>
    </source>
</evidence>
<feature type="domain" description="C2H2-type" evidence="7">
    <location>
        <begin position="211"/>
        <end position="239"/>
    </location>
</feature>
<feature type="domain" description="C2H2-type" evidence="7">
    <location>
        <begin position="270"/>
        <end position="300"/>
    </location>
</feature>
<keyword evidence="2" id="KW-0677">Repeat</keyword>
<keyword evidence="9" id="KW-1185">Reference proteome</keyword>